<feature type="binding site" evidence="3">
    <location>
        <position position="163"/>
    </location>
    <ligand>
        <name>ATP</name>
        <dbReference type="ChEBI" id="CHEBI:30616"/>
    </ligand>
</feature>
<sequence length="406" mass="46045">MQAAGIIVEYNPFHNGHYYHMNEAKKQTHSDCIVAVMSGHFLQRGEPALISKWTRTAMALKGGADLVIELPYAFSTQQADTFAKGAVSILQALHVEALCFGSENGHIDEFIQTASFSQQHKSELSLLIKKAMQQGFSYPKASSLALQTILQEKEVSLNLSQPNNILGLSYVKAINNLHASIKPHTITRIQSQYHDTELSDTSIASATSIRKALFSGSKCITDIANHVPHFTLSLLQEYVQTYGCFHDWENYFSFLKYKLLTMTPNQLQEVYEVEEGIEYRLLDYIKEAPSFYSFIEKVKTKRYTWSRLQRICTHILTHTTKEQMAFTHDSVAPYIRVLGMSQLGRTYLKNVKKKVDIPIVSTVSKSNIPSIALDIKATNSYSMILQEPHRTELMLKEYNTPPILYS</sequence>
<comment type="catalytic activity">
    <reaction evidence="3">
        <text>cytidine(34) in elongator tRNA(Met) + acetate + ATP = N(4)-acetylcytidine(34) in elongator tRNA(Met) + AMP + diphosphate</text>
        <dbReference type="Rhea" id="RHEA:58144"/>
        <dbReference type="Rhea" id="RHEA-COMP:10693"/>
        <dbReference type="Rhea" id="RHEA-COMP:10694"/>
        <dbReference type="ChEBI" id="CHEBI:30089"/>
        <dbReference type="ChEBI" id="CHEBI:30616"/>
        <dbReference type="ChEBI" id="CHEBI:33019"/>
        <dbReference type="ChEBI" id="CHEBI:74900"/>
        <dbReference type="ChEBI" id="CHEBI:82748"/>
        <dbReference type="ChEBI" id="CHEBI:456215"/>
    </reaction>
</comment>
<keyword evidence="3" id="KW-0820">tRNA-binding</keyword>
<keyword evidence="2 3" id="KW-0819">tRNA processing</keyword>
<gene>
    <name evidence="3" type="primary">tmcAL</name>
    <name evidence="4" type="ORF">JOC83_000580</name>
</gene>
<protein>
    <recommendedName>
        <fullName evidence="3">tRNA(Met) cytidine acetate ligase</fullName>
        <ecNumber evidence="3">6.3.4.-</ecNumber>
    </recommendedName>
</protein>
<comment type="function">
    <text evidence="3">Catalyzes the formation of N(4)-acetylcytidine (ac(4)C) at the wobble position of elongator tRNA(Met), using acetate and ATP as substrates. First activates an acetate ion to form acetyladenylate (Ac-AMP) and then transfers the acetyl group to tRNA to form ac(4)C34.</text>
</comment>
<dbReference type="Proteomes" id="UP000809829">
    <property type="component" value="Unassembled WGS sequence"/>
</dbReference>
<feature type="binding site" evidence="3">
    <location>
        <position position="101"/>
    </location>
    <ligand>
        <name>ATP</name>
        <dbReference type="ChEBI" id="CHEBI:30616"/>
    </ligand>
</feature>
<dbReference type="HAMAP" id="MF_01539">
    <property type="entry name" value="TmcAL"/>
    <property type="match status" value="1"/>
</dbReference>
<comment type="similarity">
    <text evidence="3">Belongs to the TmcAL family.</text>
</comment>
<accession>A0ABS2QQN0</accession>
<reference evidence="4 5" key="1">
    <citation type="submission" date="2021-01" db="EMBL/GenBank/DDBJ databases">
        <title>Genomic Encyclopedia of Type Strains, Phase IV (KMG-IV): sequencing the most valuable type-strain genomes for metagenomic binning, comparative biology and taxonomic classification.</title>
        <authorList>
            <person name="Goeker M."/>
        </authorList>
    </citation>
    <scope>NUCLEOTIDE SEQUENCE [LARGE SCALE GENOMIC DNA]</scope>
    <source>
        <strain evidence="4 5">DSM 104297</strain>
    </source>
</reference>
<comment type="subcellular location">
    <subcellularLocation>
        <location evidence="3">Cytoplasm</location>
    </subcellularLocation>
</comment>
<dbReference type="SUPFAM" id="SSF52374">
    <property type="entry name" value="Nucleotidylyl transferase"/>
    <property type="match status" value="1"/>
</dbReference>
<keyword evidence="3" id="KW-0963">Cytoplasm</keyword>
<proteinExistence type="inferred from homology"/>
<keyword evidence="1 3" id="KW-0436">Ligase</keyword>
<dbReference type="NCBIfam" id="NF010191">
    <property type="entry name" value="PRK13670.1"/>
    <property type="match status" value="1"/>
</dbReference>
<dbReference type="EC" id="6.3.4.-" evidence="3"/>
<evidence type="ECO:0000256" key="2">
    <source>
        <dbReference type="ARBA" id="ARBA00022694"/>
    </source>
</evidence>
<dbReference type="Gene3D" id="3.40.50.620">
    <property type="entry name" value="HUPs"/>
    <property type="match status" value="1"/>
</dbReference>
<dbReference type="EMBL" id="JAFBFC010000001">
    <property type="protein sequence ID" value="MBM7701754.1"/>
    <property type="molecule type" value="Genomic_DNA"/>
</dbReference>
<dbReference type="PANTHER" id="PTHR37825:SF1">
    <property type="entry name" value="TRNA(MET) CYTIDINE ACETATE LIGASE"/>
    <property type="match status" value="1"/>
</dbReference>
<dbReference type="InterPro" id="IPR008513">
    <property type="entry name" value="tRNA(Met)_cyd_acetate_ligase"/>
</dbReference>
<keyword evidence="3" id="KW-0547">Nucleotide-binding</keyword>
<feature type="binding site" evidence="3">
    <location>
        <begin position="188"/>
        <end position="189"/>
    </location>
    <ligand>
        <name>ATP</name>
        <dbReference type="ChEBI" id="CHEBI:30616"/>
    </ligand>
</feature>
<dbReference type="Pfam" id="PF05636">
    <property type="entry name" value="HIGH_NTase1"/>
    <property type="match status" value="1"/>
</dbReference>
<keyword evidence="3" id="KW-0067">ATP-binding</keyword>
<evidence type="ECO:0000256" key="3">
    <source>
        <dbReference type="HAMAP-Rule" id="MF_01539"/>
    </source>
</evidence>
<evidence type="ECO:0000313" key="4">
    <source>
        <dbReference type="EMBL" id="MBM7701754.1"/>
    </source>
</evidence>
<feature type="binding site" evidence="3">
    <location>
        <begin position="7"/>
        <end position="20"/>
    </location>
    <ligand>
        <name>ATP</name>
        <dbReference type="ChEBI" id="CHEBI:30616"/>
    </ligand>
</feature>
<keyword evidence="5" id="KW-1185">Reference proteome</keyword>
<dbReference type="RefSeq" id="WP_205183488.1">
    <property type="nucleotide sequence ID" value="NZ_JAFBFC010000001.1"/>
</dbReference>
<dbReference type="InterPro" id="IPR014729">
    <property type="entry name" value="Rossmann-like_a/b/a_fold"/>
</dbReference>
<evidence type="ECO:0000256" key="1">
    <source>
        <dbReference type="ARBA" id="ARBA00022598"/>
    </source>
</evidence>
<keyword evidence="3" id="KW-0694">RNA-binding</keyword>
<evidence type="ECO:0000313" key="5">
    <source>
        <dbReference type="Proteomes" id="UP000809829"/>
    </source>
</evidence>
<comment type="caution">
    <text evidence="4">The sequence shown here is derived from an EMBL/GenBank/DDBJ whole genome shotgun (WGS) entry which is preliminary data.</text>
</comment>
<name>A0ABS2QQN0_9BACI</name>
<organism evidence="4 5">
    <name type="scientific">Priestia iocasae</name>
    <dbReference type="NCBI Taxonomy" id="2291674"/>
    <lineage>
        <taxon>Bacteria</taxon>
        <taxon>Bacillati</taxon>
        <taxon>Bacillota</taxon>
        <taxon>Bacilli</taxon>
        <taxon>Bacillales</taxon>
        <taxon>Bacillaceae</taxon>
        <taxon>Priestia</taxon>
    </lineage>
</organism>
<dbReference type="PANTHER" id="PTHR37825">
    <property type="entry name" value="TRNA(MET) CYTIDINE ACETATE LIGASE"/>
    <property type="match status" value="1"/>
</dbReference>